<dbReference type="HAMAP" id="MF_00651">
    <property type="entry name" value="Nuclease_YqgF"/>
    <property type="match status" value="1"/>
</dbReference>
<evidence type="ECO:0000313" key="8">
    <source>
        <dbReference type="Proteomes" id="UP000228987"/>
    </source>
</evidence>
<dbReference type="GO" id="GO:0005829">
    <property type="term" value="C:cytosol"/>
    <property type="evidence" value="ECO:0007669"/>
    <property type="project" value="TreeGrafter"/>
</dbReference>
<dbReference type="Pfam" id="PF03652">
    <property type="entry name" value="RuvX"/>
    <property type="match status" value="1"/>
</dbReference>
<dbReference type="NCBIfam" id="TIGR00250">
    <property type="entry name" value="RNAse_H_YqgF"/>
    <property type="match status" value="1"/>
</dbReference>
<dbReference type="AlphaFoldDB" id="A0A2A5CJT6"/>
<dbReference type="GO" id="GO:0004518">
    <property type="term" value="F:nuclease activity"/>
    <property type="evidence" value="ECO:0007669"/>
    <property type="project" value="UniProtKB-KW"/>
</dbReference>
<evidence type="ECO:0000256" key="5">
    <source>
        <dbReference type="HAMAP-Rule" id="MF_00651"/>
    </source>
</evidence>
<evidence type="ECO:0000313" key="7">
    <source>
        <dbReference type="EMBL" id="PCJ43680.1"/>
    </source>
</evidence>
<keyword evidence="2 5" id="KW-0690">Ribosome biogenesis</keyword>
<dbReference type="InterPro" id="IPR037027">
    <property type="entry name" value="YqgF/RNaseH-like_dom_sf"/>
</dbReference>
<dbReference type="EC" id="3.1.-.-" evidence="5"/>
<protein>
    <recommendedName>
        <fullName evidence="5">Putative pre-16S rRNA nuclease</fullName>
        <ecNumber evidence="5">3.1.-.-</ecNumber>
    </recommendedName>
</protein>
<gene>
    <name evidence="7" type="ORF">COA71_02070</name>
</gene>
<feature type="domain" description="YqgF/RNase H-like" evidence="6">
    <location>
        <begin position="5"/>
        <end position="105"/>
    </location>
</feature>
<keyword evidence="4 5" id="KW-0378">Hydrolase</keyword>
<proteinExistence type="inferred from homology"/>
<evidence type="ECO:0000256" key="1">
    <source>
        <dbReference type="ARBA" id="ARBA00022490"/>
    </source>
</evidence>
<evidence type="ECO:0000256" key="4">
    <source>
        <dbReference type="ARBA" id="ARBA00022801"/>
    </source>
</evidence>
<reference evidence="8" key="1">
    <citation type="submission" date="2017-08" db="EMBL/GenBank/DDBJ databases">
        <title>A dynamic microbial community with high functional redundancy inhabits the cold, oxic subseafloor aquifer.</title>
        <authorList>
            <person name="Tully B.J."/>
            <person name="Wheat C.G."/>
            <person name="Glazer B.T."/>
            <person name="Huber J.A."/>
        </authorList>
    </citation>
    <scope>NUCLEOTIDE SEQUENCE [LARGE SCALE GENOMIC DNA]</scope>
</reference>
<keyword evidence="3 5" id="KW-0540">Nuclease</keyword>
<dbReference type="PANTHER" id="PTHR33317">
    <property type="entry name" value="POLYNUCLEOTIDYL TRANSFERASE, RIBONUCLEASE H-LIKE SUPERFAMILY PROTEIN"/>
    <property type="match status" value="1"/>
</dbReference>
<dbReference type="Proteomes" id="UP000228987">
    <property type="component" value="Unassembled WGS sequence"/>
</dbReference>
<dbReference type="InterPro" id="IPR012337">
    <property type="entry name" value="RNaseH-like_sf"/>
</dbReference>
<organism evidence="7 8">
    <name type="scientific">SAR86 cluster bacterium</name>
    <dbReference type="NCBI Taxonomy" id="2030880"/>
    <lineage>
        <taxon>Bacteria</taxon>
        <taxon>Pseudomonadati</taxon>
        <taxon>Pseudomonadota</taxon>
        <taxon>Gammaproteobacteria</taxon>
        <taxon>SAR86 cluster</taxon>
    </lineage>
</organism>
<evidence type="ECO:0000256" key="2">
    <source>
        <dbReference type="ARBA" id="ARBA00022517"/>
    </source>
</evidence>
<dbReference type="GO" id="GO:0016788">
    <property type="term" value="F:hydrolase activity, acting on ester bonds"/>
    <property type="evidence" value="ECO:0007669"/>
    <property type="project" value="UniProtKB-UniRule"/>
</dbReference>
<dbReference type="GO" id="GO:0000967">
    <property type="term" value="P:rRNA 5'-end processing"/>
    <property type="evidence" value="ECO:0007669"/>
    <property type="project" value="UniProtKB-UniRule"/>
</dbReference>
<dbReference type="PANTHER" id="PTHR33317:SF4">
    <property type="entry name" value="POLYNUCLEOTIDYL TRANSFERASE, RIBONUCLEASE H-LIKE SUPERFAMILY PROTEIN"/>
    <property type="match status" value="1"/>
</dbReference>
<name>A0A2A5CJT6_9GAMM</name>
<dbReference type="InterPro" id="IPR006641">
    <property type="entry name" value="YqgF/RNaseH-like_dom"/>
</dbReference>
<accession>A0A2A5CJT6</accession>
<evidence type="ECO:0000256" key="3">
    <source>
        <dbReference type="ARBA" id="ARBA00022722"/>
    </source>
</evidence>
<sequence>MSTHLTALAFDYGTKKIGVATGQSITQTASPLAVLPARDGVPDWSTIEKLVKEWQPDVFIVGMPFNMDGSESNMTVRAQKFSQRLNGRFNIPCYTIDERLSSREAKDIRKNMAAAHGKKYNERDAIDSIAAQLILESWFASAAAL</sequence>
<comment type="similarity">
    <text evidence="5">Belongs to the YqgF HJR family.</text>
</comment>
<dbReference type="EMBL" id="NVWI01000001">
    <property type="protein sequence ID" value="PCJ43680.1"/>
    <property type="molecule type" value="Genomic_DNA"/>
</dbReference>
<dbReference type="InterPro" id="IPR005227">
    <property type="entry name" value="YqgF"/>
</dbReference>
<dbReference type="SUPFAM" id="SSF53098">
    <property type="entry name" value="Ribonuclease H-like"/>
    <property type="match status" value="1"/>
</dbReference>
<comment type="function">
    <text evidence="5">Could be a nuclease involved in processing of the 5'-end of pre-16S rRNA.</text>
</comment>
<evidence type="ECO:0000259" key="6">
    <source>
        <dbReference type="SMART" id="SM00732"/>
    </source>
</evidence>
<keyword evidence="1 5" id="KW-0963">Cytoplasm</keyword>
<comment type="subcellular location">
    <subcellularLocation>
        <location evidence="5">Cytoplasm</location>
    </subcellularLocation>
</comment>
<dbReference type="Gene3D" id="3.30.420.140">
    <property type="entry name" value="YqgF/RNase H-like domain"/>
    <property type="match status" value="1"/>
</dbReference>
<dbReference type="SMART" id="SM00732">
    <property type="entry name" value="YqgFc"/>
    <property type="match status" value="1"/>
</dbReference>
<comment type="caution">
    <text evidence="7">The sequence shown here is derived from an EMBL/GenBank/DDBJ whole genome shotgun (WGS) entry which is preliminary data.</text>
</comment>
<dbReference type="CDD" id="cd16964">
    <property type="entry name" value="YqgF"/>
    <property type="match status" value="1"/>
</dbReference>